<dbReference type="PANTHER" id="PTHR30632:SF0">
    <property type="entry name" value="SULFATE-BINDING PROTEIN"/>
    <property type="match status" value="1"/>
</dbReference>
<feature type="binding site" evidence="5">
    <location>
        <position position="42"/>
    </location>
    <ligand>
        <name>molybdate</name>
        <dbReference type="ChEBI" id="CHEBI:36264"/>
    </ligand>
</feature>
<dbReference type="GO" id="GO:1901359">
    <property type="term" value="F:tungstate binding"/>
    <property type="evidence" value="ECO:0007669"/>
    <property type="project" value="UniProtKB-ARBA"/>
</dbReference>
<evidence type="ECO:0000256" key="1">
    <source>
        <dbReference type="ARBA" id="ARBA00009175"/>
    </source>
</evidence>
<accession>H6LG43</accession>
<dbReference type="FunFam" id="3.40.190.10:FF:000035">
    <property type="entry name" value="Molybdate ABC transporter substrate-binding protein"/>
    <property type="match status" value="1"/>
</dbReference>
<dbReference type="PIRSF" id="PIRSF004846">
    <property type="entry name" value="ModA"/>
    <property type="match status" value="1"/>
</dbReference>
<evidence type="ECO:0000313" key="7">
    <source>
        <dbReference type="EMBL" id="AFA49519.1"/>
    </source>
</evidence>
<dbReference type="GO" id="GO:0030973">
    <property type="term" value="F:molybdate ion binding"/>
    <property type="evidence" value="ECO:0007669"/>
    <property type="project" value="TreeGrafter"/>
</dbReference>
<protein>
    <submittedName>
        <fullName evidence="7">Molybdenum/tungsten ABC transport system substrate binding protein ModA2</fullName>
    </submittedName>
</protein>
<dbReference type="InterPro" id="IPR041879">
    <property type="entry name" value="YvgL-like_PBP2"/>
</dbReference>
<feature type="binding site" evidence="5">
    <location>
        <position position="179"/>
    </location>
    <ligand>
        <name>molybdate</name>
        <dbReference type="ChEBI" id="CHEBI:36264"/>
    </ligand>
</feature>
<comment type="similarity">
    <text evidence="1">Belongs to the bacterial solute-binding protein ModA family.</text>
</comment>
<dbReference type="eggNOG" id="COG0725">
    <property type="taxonomic scope" value="Bacteria"/>
</dbReference>
<dbReference type="EMBL" id="CP002987">
    <property type="protein sequence ID" value="AFA49519.1"/>
    <property type="molecule type" value="Genomic_DNA"/>
</dbReference>
<dbReference type="InterPro" id="IPR050682">
    <property type="entry name" value="ModA/WtpA"/>
</dbReference>
<feature type="chain" id="PRO_5003605163" evidence="6">
    <location>
        <begin position="23"/>
        <end position="261"/>
    </location>
</feature>
<name>H6LG43_ACEWD</name>
<evidence type="ECO:0000313" key="8">
    <source>
        <dbReference type="Proteomes" id="UP000007177"/>
    </source>
</evidence>
<organism evidence="7 8">
    <name type="scientific">Acetobacterium woodii (strain ATCC 29683 / DSM 1030 / JCM 2381 / KCTC 1655 / WB1)</name>
    <dbReference type="NCBI Taxonomy" id="931626"/>
    <lineage>
        <taxon>Bacteria</taxon>
        <taxon>Bacillati</taxon>
        <taxon>Bacillota</taxon>
        <taxon>Clostridia</taxon>
        <taxon>Eubacteriales</taxon>
        <taxon>Eubacteriaceae</taxon>
        <taxon>Acetobacterium</taxon>
    </lineage>
</organism>
<dbReference type="GO" id="GO:0015689">
    <property type="term" value="P:molybdate ion transport"/>
    <property type="evidence" value="ECO:0007669"/>
    <property type="project" value="InterPro"/>
</dbReference>
<sequence length="261" mass="27971">MMKVLKRGVVLVALLSMVFALAGCQTTTKSEPVALTISAAASLKDAMTEIQDLYAKEQPNTTLTVTFGSSGSLAEQIQQGADVDVFLSASTKYMNNLKDADLLNNDTIKELLGNDVVLIVPKDSTTTITDFAQVTDPSIKKIAIGEPSTVPAGQYAVDVFTYYNVMDQIADKLVYGKDVKEVLTWVETGNVDAGVVYSTDAEVSDSVKTIAVASDESHKAIIYPTAVIKASKNPEAAQAFIDFLSTDAAKEVFVKYGFKTL</sequence>
<evidence type="ECO:0000256" key="3">
    <source>
        <dbReference type="ARBA" id="ARBA00022723"/>
    </source>
</evidence>
<evidence type="ECO:0000256" key="6">
    <source>
        <dbReference type="SAM" id="SignalP"/>
    </source>
</evidence>
<dbReference type="AlphaFoldDB" id="H6LG43"/>
<keyword evidence="2 5" id="KW-0500">Molybdenum</keyword>
<evidence type="ECO:0000256" key="4">
    <source>
        <dbReference type="ARBA" id="ARBA00022729"/>
    </source>
</evidence>
<feature type="binding site" evidence="5">
    <location>
        <position position="197"/>
    </location>
    <ligand>
        <name>molybdate</name>
        <dbReference type="ChEBI" id="CHEBI:36264"/>
    </ligand>
</feature>
<keyword evidence="8" id="KW-1185">Reference proteome</keyword>
<dbReference type="Gene3D" id="3.40.190.10">
    <property type="entry name" value="Periplasmic binding protein-like II"/>
    <property type="match status" value="2"/>
</dbReference>
<gene>
    <name evidence="7" type="primary">modA2</name>
    <name evidence="7" type="ordered locus">Awo_c27680</name>
</gene>
<feature type="binding site" evidence="5">
    <location>
        <position position="152"/>
    </location>
    <ligand>
        <name>molybdate</name>
        <dbReference type="ChEBI" id="CHEBI:36264"/>
    </ligand>
</feature>
<evidence type="ECO:0000256" key="2">
    <source>
        <dbReference type="ARBA" id="ARBA00022505"/>
    </source>
</evidence>
<feature type="binding site" evidence="5">
    <location>
        <position position="70"/>
    </location>
    <ligand>
        <name>molybdate</name>
        <dbReference type="ChEBI" id="CHEBI:36264"/>
    </ligand>
</feature>
<dbReference type="SUPFAM" id="SSF53850">
    <property type="entry name" value="Periplasmic binding protein-like II"/>
    <property type="match status" value="1"/>
</dbReference>
<dbReference type="Pfam" id="PF13531">
    <property type="entry name" value="SBP_bac_11"/>
    <property type="match status" value="1"/>
</dbReference>
<dbReference type="Proteomes" id="UP000007177">
    <property type="component" value="Chromosome"/>
</dbReference>
<reference evidence="7 8" key="2">
    <citation type="journal article" date="2012" name="PLoS ONE">
        <title>An ancient pathway combining carbon dioxide fixation with the generation and utilization of a sodium ion gradient for ATP synthesis.</title>
        <authorList>
            <person name="Poehlein A."/>
            <person name="Schmidt S."/>
            <person name="Kaster A.K."/>
            <person name="Goenrich M."/>
            <person name="Vollmers J."/>
            <person name="Thurmer A."/>
            <person name="Bertsch J."/>
            <person name="Schuchmann K."/>
            <person name="Voigt B."/>
            <person name="Hecker M."/>
            <person name="Daniel R."/>
            <person name="Thauer R.K."/>
            <person name="Gottschalk G."/>
            <person name="Muller V."/>
        </authorList>
    </citation>
    <scope>NUCLEOTIDE SEQUENCE [LARGE SCALE GENOMIC DNA]</scope>
    <source>
        <strain evidence="8">ATCC 29683 / DSM 1030 / JCM 2381 / KCTC 1655 / WB1</strain>
    </source>
</reference>
<feature type="signal peptide" evidence="6">
    <location>
        <begin position="1"/>
        <end position="22"/>
    </location>
</feature>
<dbReference type="PROSITE" id="PS51257">
    <property type="entry name" value="PROKAR_LIPOPROTEIN"/>
    <property type="match status" value="1"/>
</dbReference>
<evidence type="ECO:0000256" key="5">
    <source>
        <dbReference type="PIRSR" id="PIRSR004846-1"/>
    </source>
</evidence>
<dbReference type="HOGENOM" id="CLU_065520_3_1_9"/>
<keyword evidence="3 5" id="KW-0479">Metal-binding</keyword>
<dbReference type="RefSeq" id="WP_014357117.1">
    <property type="nucleotide sequence ID" value="NC_016894.1"/>
</dbReference>
<dbReference type="NCBIfam" id="TIGR01256">
    <property type="entry name" value="modA"/>
    <property type="match status" value="1"/>
</dbReference>
<dbReference type="PANTHER" id="PTHR30632">
    <property type="entry name" value="MOLYBDATE-BINDING PERIPLASMIC PROTEIN"/>
    <property type="match status" value="1"/>
</dbReference>
<dbReference type="InterPro" id="IPR005950">
    <property type="entry name" value="ModA"/>
</dbReference>
<dbReference type="GO" id="GO:0046872">
    <property type="term" value="F:metal ion binding"/>
    <property type="evidence" value="ECO:0007669"/>
    <property type="project" value="UniProtKB-KW"/>
</dbReference>
<proteinExistence type="inferred from homology"/>
<keyword evidence="4 6" id="KW-0732">Signal</keyword>
<dbReference type="STRING" id="931626.Awo_c27680"/>
<reference evidence="8" key="1">
    <citation type="submission" date="2011-07" db="EMBL/GenBank/DDBJ databases">
        <title>Complete genome sequence of Acetobacterium woodii.</title>
        <authorList>
            <person name="Poehlein A."/>
            <person name="Schmidt S."/>
            <person name="Kaster A.-K."/>
            <person name="Goenrich M."/>
            <person name="Vollmers J."/>
            <person name="Thuermer A."/>
            <person name="Gottschalk G."/>
            <person name="Thauer R.K."/>
            <person name="Daniel R."/>
            <person name="Mueller V."/>
        </authorList>
    </citation>
    <scope>NUCLEOTIDE SEQUENCE [LARGE SCALE GENOMIC DNA]</scope>
    <source>
        <strain evidence="8">ATCC 29683 / DSM 1030 / JCM 2381 / KCTC 1655 / WB1</strain>
    </source>
</reference>
<dbReference type="KEGG" id="awo:Awo_c27680"/>
<dbReference type="CDD" id="cd13537">
    <property type="entry name" value="PBP2_YvgL_like"/>
    <property type="match status" value="1"/>
</dbReference>